<dbReference type="InterPro" id="IPR036962">
    <property type="entry name" value="Glyco_hydro_3_N_sf"/>
</dbReference>
<feature type="signal peptide" evidence="3">
    <location>
        <begin position="1"/>
        <end position="35"/>
    </location>
</feature>
<dbReference type="Proteomes" id="UP001300692">
    <property type="component" value="Unassembled WGS sequence"/>
</dbReference>
<keyword evidence="6" id="KW-1185">Reference proteome</keyword>
<dbReference type="SUPFAM" id="SSF52279">
    <property type="entry name" value="Beta-D-glucan exohydrolase, C-terminal domain"/>
    <property type="match status" value="1"/>
</dbReference>
<evidence type="ECO:0000256" key="2">
    <source>
        <dbReference type="ARBA" id="ARBA00022801"/>
    </source>
</evidence>
<name>A0ABT3CSK0_9BACT</name>
<organism evidence="5 6">
    <name type="scientific">Reichenbachiella ulvae</name>
    <dbReference type="NCBI Taxonomy" id="2980104"/>
    <lineage>
        <taxon>Bacteria</taxon>
        <taxon>Pseudomonadati</taxon>
        <taxon>Bacteroidota</taxon>
        <taxon>Cytophagia</taxon>
        <taxon>Cytophagales</taxon>
        <taxon>Reichenbachiellaceae</taxon>
        <taxon>Reichenbachiella</taxon>
    </lineage>
</organism>
<comment type="similarity">
    <text evidence="1">Belongs to the glycosyl hydrolase 3 family.</text>
</comment>
<dbReference type="Gene3D" id="3.40.50.1700">
    <property type="entry name" value="Glycoside hydrolase family 3 C-terminal domain"/>
    <property type="match status" value="1"/>
</dbReference>
<keyword evidence="3" id="KW-0732">Signal</keyword>
<protein>
    <submittedName>
        <fullName evidence="5">Glycoside hydrolase family 3 C-terminal domain-containing protein</fullName>
    </submittedName>
</protein>
<dbReference type="EMBL" id="JAOYOD010000001">
    <property type="protein sequence ID" value="MCV9386675.1"/>
    <property type="molecule type" value="Genomic_DNA"/>
</dbReference>
<dbReference type="InterPro" id="IPR026891">
    <property type="entry name" value="Fn3-like"/>
</dbReference>
<dbReference type="PANTHER" id="PTHR42715:SF10">
    <property type="entry name" value="BETA-GLUCOSIDASE"/>
    <property type="match status" value="1"/>
</dbReference>
<dbReference type="PROSITE" id="PS51257">
    <property type="entry name" value="PROKAR_LIPOPROTEIN"/>
    <property type="match status" value="1"/>
</dbReference>
<evidence type="ECO:0000259" key="4">
    <source>
        <dbReference type="SMART" id="SM01217"/>
    </source>
</evidence>
<dbReference type="Gene3D" id="3.20.20.300">
    <property type="entry name" value="Glycoside hydrolase, family 3, N-terminal domain"/>
    <property type="match status" value="1"/>
</dbReference>
<gene>
    <name evidence="5" type="ORF">N7U62_08375</name>
</gene>
<comment type="caution">
    <text evidence="5">The sequence shown here is derived from an EMBL/GenBank/DDBJ whole genome shotgun (WGS) entry which is preliminary data.</text>
</comment>
<dbReference type="InterPro" id="IPR001764">
    <property type="entry name" value="Glyco_hydro_3_N"/>
</dbReference>
<proteinExistence type="inferred from homology"/>
<evidence type="ECO:0000313" key="6">
    <source>
        <dbReference type="Proteomes" id="UP001300692"/>
    </source>
</evidence>
<keyword evidence="2 5" id="KW-0378">Hydrolase</keyword>
<evidence type="ECO:0000313" key="5">
    <source>
        <dbReference type="EMBL" id="MCV9386675.1"/>
    </source>
</evidence>
<dbReference type="SUPFAM" id="SSF51445">
    <property type="entry name" value="(Trans)glycosidases"/>
    <property type="match status" value="1"/>
</dbReference>
<dbReference type="PANTHER" id="PTHR42715">
    <property type="entry name" value="BETA-GLUCOSIDASE"/>
    <property type="match status" value="1"/>
</dbReference>
<evidence type="ECO:0000256" key="1">
    <source>
        <dbReference type="ARBA" id="ARBA00005336"/>
    </source>
</evidence>
<dbReference type="Gene3D" id="2.60.40.10">
    <property type="entry name" value="Immunoglobulins"/>
    <property type="match status" value="1"/>
</dbReference>
<dbReference type="Pfam" id="PF01915">
    <property type="entry name" value="Glyco_hydro_3_C"/>
    <property type="match status" value="1"/>
</dbReference>
<sequence length="765" mass="83967">MIRNKSNIGAVKMNVSRLMVLLVVVLAGCSNPSITDDPSQKQTSEIDAKVQELLAQMTLEEKVAQMRMFHAQIGVELDENDNLVLKDKVKEKLKLSIGGIKNPGEHLSPKRAAILNNKLQKYIIENSRLGIPGFFVTESYNGVDAEGCTSFGRPINMAATFNTELVKEVYDAVGREARLRGLHLTHSPEADIVRDPRFGRMSEAFSEDTYLTTQMIISAVTGMQGDYDGLSSTHIGAVTKHFAGYAQLAGGTNFASIEISPRTLIDEIFPPFKAAVEEANSLGIMASHGDINGVASHANPWLLTEVLRDQWGFEGYVVSDANDVGRLHYFMKVAETPEDAVLQGLKAGVDVDLYAEDAYALLPEMAEKDPALMKYIDRSAGRVLRTKFILGLFDNPYIDVEKVNGTVRSEDHLELARATDRESIILVKNEGVLPFNTDKKMKVALVGPVLGEHDHEDFADAFGANVQIVSEKGFDLTNGLGGIPILTPKSEQQAGIKKILSKAKSADVILAVVGGDEFTAKEGFFNNAFGDRDNIDPAGLQDELILELKKLGKPLVIIMKHRRTLSANVFVEEADAMLDCWDLSEQGNYAIAEVLFGKVNPSGKSPVTVPRSIGQIPFHYSMKEINYKKGYLFAQNTPLYPFGYGLSYTTFDYSDITLSDTTMTTNGSIQASVTITNSGNVKGKEVVQLYLKDLIGTVVRPMQELKGFEKIELEPGESKVVTFDIAPDMLEYTGLEMETNPGKGDWELRIGTSSADFKSASFRLK</sequence>
<dbReference type="InterPro" id="IPR017853">
    <property type="entry name" value="GH"/>
</dbReference>
<dbReference type="RefSeq" id="WP_264137491.1">
    <property type="nucleotide sequence ID" value="NZ_JAOYOD010000001.1"/>
</dbReference>
<dbReference type="InterPro" id="IPR050288">
    <property type="entry name" value="Cellulose_deg_GH3"/>
</dbReference>
<reference evidence="5 6" key="1">
    <citation type="submission" date="2022-10" db="EMBL/GenBank/DDBJ databases">
        <title>Comparative genomics and taxonomic characterization of three novel marine species of genus Reichenbachiella exhibiting antioxidant and polysaccharide degradation activities.</title>
        <authorList>
            <person name="Muhammad N."/>
            <person name="Lee Y.-J."/>
            <person name="Ko J."/>
            <person name="Kim S.-G."/>
        </authorList>
    </citation>
    <scope>NUCLEOTIDE SEQUENCE [LARGE SCALE GENOMIC DNA]</scope>
    <source>
        <strain evidence="5 6">ABR2-5</strain>
    </source>
</reference>
<feature type="chain" id="PRO_5045172946" evidence="3">
    <location>
        <begin position="36"/>
        <end position="765"/>
    </location>
</feature>
<dbReference type="GO" id="GO:0016787">
    <property type="term" value="F:hydrolase activity"/>
    <property type="evidence" value="ECO:0007669"/>
    <property type="project" value="UniProtKB-KW"/>
</dbReference>
<dbReference type="InterPro" id="IPR013783">
    <property type="entry name" value="Ig-like_fold"/>
</dbReference>
<dbReference type="InterPro" id="IPR036881">
    <property type="entry name" value="Glyco_hydro_3_C_sf"/>
</dbReference>
<accession>A0ABT3CSK0</accession>
<dbReference type="Pfam" id="PF14310">
    <property type="entry name" value="Fn3-like"/>
    <property type="match status" value="1"/>
</dbReference>
<dbReference type="PRINTS" id="PR00133">
    <property type="entry name" value="GLHYDRLASE3"/>
</dbReference>
<dbReference type="InterPro" id="IPR002772">
    <property type="entry name" value="Glyco_hydro_3_C"/>
</dbReference>
<dbReference type="Pfam" id="PF00933">
    <property type="entry name" value="Glyco_hydro_3"/>
    <property type="match status" value="1"/>
</dbReference>
<evidence type="ECO:0000256" key="3">
    <source>
        <dbReference type="SAM" id="SignalP"/>
    </source>
</evidence>
<feature type="domain" description="Fibronectin type III-like" evidence="4">
    <location>
        <begin position="685"/>
        <end position="754"/>
    </location>
</feature>
<dbReference type="SMART" id="SM01217">
    <property type="entry name" value="Fn3_like"/>
    <property type="match status" value="1"/>
</dbReference>